<dbReference type="PANTHER" id="PTHR23514">
    <property type="entry name" value="BYPASS OF STOP CODON PROTEIN 6"/>
    <property type="match status" value="1"/>
</dbReference>
<dbReference type="Gene3D" id="1.20.1250.20">
    <property type="entry name" value="MFS general substrate transporter like domains"/>
    <property type="match status" value="1"/>
</dbReference>
<dbReference type="InterPro" id="IPR051788">
    <property type="entry name" value="MFS_Transporter"/>
</dbReference>
<dbReference type="SUPFAM" id="SSF103473">
    <property type="entry name" value="MFS general substrate transporter"/>
    <property type="match status" value="1"/>
</dbReference>
<keyword evidence="3" id="KW-0813">Transport</keyword>
<evidence type="ECO:0000256" key="1">
    <source>
        <dbReference type="ARBA" id="ARBA00004651"/>
    </source>
</evidence>
<gene>
    <name evidence="9" type="ORF">J41TS4_07540</name>
</gene>
<evidence type="ECO:0000313" key="9">
    <source>
        <dbReference type="EMBL" id="GIO40996.1"/>
    </source>
</evidence>
<dbReference type="PROSITE" id="PS50850">
    <property type="entry name" value="MFS"/>
    <property type="match status" value="1"/>
</dbReference>
<reference evidence="9" key="1">
    <citation type="submission" date="2021-03" db="EMBL/GenBank/DDBJ databases">
        <title>Antimicrobial resistance genes in bacteria isolated from Japanese honey, and their potential for conferring macrolide and lincosamide resistance in the American foulbrood pathogen Paenibacillus larvae.</title>
        <authorList>
            <person name="Okamoto M."/>
            <person name="Kumagai M."/>
            <person name="Kanamori H."/>
            <person name="Takamatsu D."/>
        </authorList>
    </citation>
    <scope>NUCLEOTIDE SEQUENCE</scope>
    <source>
        <strain evidence="9">J41TS4</strain>
    </source>
</reference>
<evidence type="ECO:0000256" key="5">
    <source>
        <dbReference type="ARBA" id="ARBA00022989"/>
    </source>
</evidence>
<feature type="transmembrane region" description="Helical" evidence="7">
    <location>
        <begin position="274"/>
        <end position="293"/>
    </location>
</feature>
<feature type="transmembrane region" description="Helical" evidence="7">
    <location>
        <begin position="125"/>
        <end position="144"/>
    </location>
</feature>
<evidence type="ECO:0000313" key="10">
    <source>
        <dbReference type="Proteomes" id="UP000678895"/>
    </source>
</evidence>
<evidence type="ECO:0000256" key="4">
    <source>
        <dbReference type="ARBA" id="ARBA00022692"/>
    </source>
</evidence>
<sequence>MATLLLIIIYIAFISLGIPDSLFGTAWPAINQEFGLPVSAAGYVTFIISGCTIISSLISAKVINKYGTGKITAISVVMTAAALLGFSYSQSLAWFCLFAIPLGLGAGAVDSALNNYVALHYKSSHMNLLHCFYGIGVSISPYLMSLALSEQDNWRGGYYTVFVIQGVIALITLFSLPLWRIANQDKQEAKDEASRTVSIAYLFKLSSARAAWLMLIASCAIEYTAGIWGSTFLVYTKGLSVESAAKCLTLYYVGMATGRLLAGLAANKLTSWKLIQIGQSILVAAIVMLMLPLPTVVSAAALFLVGLGNAPIFPNLLHLTPRNFGKEISQSMMGTQMAASYVGIALMPPLFGLLGQSLGLNVFPYFLMLLFVVMILSMSRLMVVLKKQNLYDGRWFQ</sequence>
<dbReference type="GO" id="GO:0005886">
    <property type="term" value="C:plasma membrane"/>
    <property type="evidence" value="ECO:0007669"/>
    <property type="project" value="UniProtKB-SubCell"/>
</dbReference>
<evidence type="ECO:0000256" key="6">
    <source>
        <dbReference type="ARBA" id="ARBA00023136"/>
    </source>
</evidence>
<comment type="subcellular location">
    <subcellularLocation>
        <location evidence="1">Cell membrane</location>
        <topology evidence="1">Multi-pass membrane protein</topology>
    </subcellularLocation>
</comment>
<comment type="caution">
    <text evidence="9">The sequence shown here is derived from an EMBL/GenBank/DDBJ whole genome shotgun (WGS) entry which is preliminary data.</text>
</comment>
<feature type="transmembrane region" description="Helical" evidence="7">
    <location>
        <begin position="41"/>
        <end position="60"/>
    </location>
</feature>
<feature type="transmembrane region" description="Helical" evidence="7">
    <location>
        <begin position="156"/>
        <end position="179"/>
    </location>
</feature>
<dbReference type="RefSeq" id="WP_301624973.1">
    <property type="nucleotide sequence ID" value="NZ_BORS01000002.1"/>
</dbReference>
<feature type="transmembrane region" description="Helical" evidence="7">
    <location>
        <begin position="210"/>
        <end position="229"/>
    </location>
</feature>
<dbReference type="PANTHER" id="PTHR23514:SF3">
    <property type="entry name" value="BYPASS OF STOP CODON PROTEIN 6"/>
    <property type="match status" value="1"/>
</dbReference>
<dbReference type="Pfam" id="PF07690">
    <property type="entry name" value="MFS_1"/>
    <property type="match status" value="1"/>
</dbReference>
<dbReference type="Proteomes" id="UP000678895">
    <property type="component" value="Unassembled WGS sequence"/>
</dbReference>
<dbReference type="EMBL" id="BORS01000002">
    <property type="protein sequence ID" value="GIO40996.1"/>
    <property type="molecule type" value="Genomic_DNA"/>
</dbReference>
<keyword evidence="6 7" id="KW-0472">Membrane</keyword>
<dbReference type="InterPro" id="IPR020846">
    <property type="entry name" value="MFS_dom"/>
</dbReference>
<accession>A0A919XYU7</accession>
<feature type="transmembrane region" description="Helical" evidence="7">
    <location>
        <begin position="338"/>
        <end position="359"/>
    </location>
</feature>
<dbReference type="InterPro" id="IPR036259">
    <property type="entry name" value="MFS_trans_sf"/>
</dbReference>
<dbReference type="AlphaFoldDB" id="A0A919XYU7"/>
<protein>
    <submittedName>
        <fullName evidence="9">MFS transporter</fullName>
    </submittedName>
</protein>
<evidence type="ECO:0000256" key="2">
    <source>
        <dbReference type="ARBA" id="ARBA00008335"/>
    </source>
</evidence>
<feature type="transmembrane region" description="Helical" evidence="7">
    <location>
        <begin position="92"/>
        <end position="113"/>
    </location>
</feature>
<feature type="domain" description="Major facilitator superfamily (MFS) profile" evidence="8">
    <location>
        <begin position="5"/>
        <end position="388"/>
    </location>
</feature>
<feature type="transmembrane region" description="Helical" evidence="7">
    <location>
        <begin position="249"/>
        <end position="267"/>
    </location>
</feature>
<comment type="similarity">
    <text evidence="2">Belongs to the major facilitator superfamily.</text>
</comment>
<keyword evidence="5 7" id="KW-1133">Transmembrane helix</keyword>
<name>A0A919XYU7_9BACL</name>
<organism evidence="9 10">
    <name type="scientific">Paenibacillus apis</name>
    <dbReference type="NCBI Taxonomy" id="1792174"/>
    <lineage>
        <taxon>Bacteria</taxon>
        <taxon>Bacillati</taxon>
        <taxon>Bacillota</taxon>
        <taxon>Bacilli</taxon>
        <taxon>Bacillales</taxon>
        <taxon>Paenibacillaceae</taxon>
        <taxon>Paenibacillus</taxon>
    </lineage>
</organism>
<feature type="transmembrane region" description="Helical" evidence="7">
    <location>
        <begin position="365"/>
        <end position="385"/>
    </location>
</feature>
<keyword evidence="4 7" id="KW-0812">Transmembrane</keyword>
<proteinExistence type="inferred from homology"/>
<evidence type="ECO:0000259" key="8">
    <source>
        <dbReference type="PROSITE" id="PS50850"/>
    </source>
</evidence>
<evidence type="ECO:0000256" key="3">
    <source>
        <dbReference type="ARBA" id="ARBA00022448"/>
    </source>
</evidence>
<keyword evidence="10" id="KW-1185">Reference proteome</keyword>
<evidence type="ECO:0000256" key="7">
    <source>
        <dbReference type="SAM" id="Phobius"/>
    </source>
</evidence>
<feature type="transmembrane region" description="Helical" evidence="7">
    <location>
        <begin position="67"/>
        <end position="86"/>
    </location>
</feature>
<dbReference type="GO" id="GO:0022857">
    <property type="term" value="F:transmembrane transporter activity"/>
    <property type="evidence" value="ECO:0007669"/>
    <property type="project" value="InterPro"/>
</dbReference>
<dbReference type="InterPro" id="IPR011701">
    <property type="entry name" value="MFS"/>
</dbReference>